<dbReference type="SUPFAM" id="SSF51556">
    <property type="entry name" value="Metallo-dependent hydrolases"/>
    <property type="match status" value="1"/>
</dbReference>
<reference evidence="3" key="1">
    <citation type="submission" date="2021-02" db="EMBL/GenBank/DDBJ databases">
        <authorList>
            <person name="Nowell W R."/>
        </authorList>
    </citation>
    <scope>NUCLEOTIDE SEQUENCE</scope>
</reference>
<dbReference type="AlphaFoldDB" id="A0A817VJX5"/>
<comment type="similarity">
    <text evidence="1">Belongs to the metallo-dependent hydrolases superfamily.</text>
</comment>
<feature type="domain" description="Amidohydrolase-related" evidence="2">
    <location>
        <begin position="32"/>
        <end position="336"/>
    </location>
</feature>
<proteinExistence type="inferred from homology"/>
<evidence type="ECO:0000256" key="1">
    <source>
        <dbReference type="ARBA" id="ARBA00038310"/>
    </source>
</evidence>
<accession>A0A817VJX5</accession>
<name>A0A817VJX5_9BILA</name>
<dbReference type="Proteomes" id="UP000663865">
    <property type="component" value="Unassembled WGS sequence"/>
</dbReference>
<dbReference type="InterPro" id="IPR052350">
    <property type="entry name" value="Metallo-dep_Lactonases"/>
</dbReference>
<dbReference type="InterPro" id="IPR006680">
    <property type="entry name" value="Amidohydro-rel"/>
</dbReference>
<sequence length="336" mass="38529">MLFRFEVLALSNSKITVTCYFIESKRMAIEIVDSHHHLWSLSPSNPTKYSWLRPVSEGGIAWHAAGDVESLKQSYLIDDYLRDVTNPSCQLIKSVHVQAEADDPIEEVKYLEQVSNENSHGFPHAIVAHANLASLELPKLLETYTRDYPRVKGIRQLLNWSNKDSRLSMTDRPDYLTDKNWLEGFQLLTSHSLSFDFHVYPSQMIDASKVARQYPSAILILDHCGLPVDGKNDFDSWKEGVKHMAEQSNVICKLSGLVMFNHAWSKEILAPYIIECLRLFTPKRCMFGSNFPVDKLNITYEELVNVYRDIAENDAGLTKDELELIFKQNAIKAYRL</sequence>
<dbReference type="PANTHER" id="PTHR43569:SF2">
    <property type="entry name" value="AMIDOHYDROLASE-RELATED DOMAIN-CONTAINING PROTEIN"/>
    <property type="match status" value="1"/>
</dbReference>
<evidence type="ECO:0000313" key="3">
    <source>
        <dbReference type="EMBL" id="CAF3350117.1"/>
    </source>
</evidence>
<dbReference type="GO" id="GO:0016787">
    <property type="term" value="F:hydrolase activity"/>
    <property type="evidence" value="ECO:0007669"/>
    <property type="project" value="InterPro"/>
</dbReference>
<dbReference type="EMBL" id="CAJNYV010000175">
    <property type="protein sequence ID" value="CAF3350117.1"/>
    <property type="molecule type" value="Genomic_DNA"/>
</dbReference>
<dbReference type="InterPro" id="IPR032466">
    <property type="entry name" value="Metal_Hydrolase"/>
</dbReference>
<comment type="caution">
    <text evidence="3">The sequence shown here is derived from an EMBL/GenBank/DDBJ whole genome shotgun (WGS) entry which is preliminary data.</text>
</comment>
<protein>
    <recommendedName>
        <fullName evidence="2">Amidohydrolase-related domain-containing protein</fullName>
    </recommendedName>
</protein>
<gene>
    <name evidence="3" type="ORF">KIK155_LOCUS3525</name>
</gene>
<organism evidence="3 4">
    <name type="scientific">Rotaria socialis</name>
    <dbReference type="NCBI Taxonomy" id="392032"/>
    <lineage>
        <taxon>Eukaryota</taxon>
        <taxon>Metazoa</taxon>
        <taxon>Spiralia</taxon>
        <taxon>Gnathifera</taxon>
        <taxon>Rotifera</taxon>
        <taxon>Eurotatoria</taxon>
        <taxon>Bdelloidea</taxon>
        <taxon>Philodinida</taxon>
        <taxon>Philodinidae</taxon>
        <taxon>Rotaria</taxon>
    </lineage>
</organism>
<dbReference type="Gene3D" id="3.20.20.140">
    <property type="entry name" value="Metal-dependent hydrolases"/>
    <property type="match status" value="1"/>
</dbReference>
<evidence type="ECO:0000259" key="2">
    <source>
        <dbReference type="Pfam" id="PF04909"/>
    </source>
</evidence>
<dbReference type="PANTHER" id="PTHR43569">
    <property type="entry name" value="AMIDOHYDROLASE"/>
    <property type="match status" value="1"/>
</dbReference>
<evidence type="ECO:0000313" key="4">
    <source>
        <dbReference type="Proteomes" id="UP000663865"/>
    </source>
</evidence>
<dbReference type="Pfam" id="PF04909">
    <property type="entry name" value="Amidohydro_2"/>
    <property type="match status" value="1"/>
</dbReference>